<keyword evidence="4" id="KW-1185">Reference proteome</keyword>
<accession>A0A0C9T9Z4</accession>
<evidence type="ECO:0000313" key="4">
    <source>
        <dbReference type="Proteomes" id="UP000053263"/>
    </source>
</evidence>
<protein>
    <recommendedName>
        <fullName evidence="2">F-box domain-containing protein</fullName>
    </recommendedName>
</protein>
<feature type="domain" description="F-box" evidence="2">
    <location>
        <begin position="30"/>
        <end position="84"/>
    </location>
</feature>
<feature type="region of interest" description="Disordered" evidence="1">
    <location>
        <begin position="463"/>
        <end position="499"/>
    </location>
</feature>
<dbReference type="Gene3D" id="1.20.1280.50">
    <property type="match status" value="1"/>
</dbReference>
<name>A0A0C9T9Z4_PLICR</name>
<dbReference type="Proteomes" id="UP000053263">
    <property type="component" value="Unassembled WGS sequence"/>
</dbReference>
<dbReference type="AlphaFoldDB" id="A0A0C9T9Z4"/>
<evidence type="ECO:0000256" key="1">
    <source>
        <dbReference type="SAM" id="MobiDB-lite"/>
    </source>
</evidence>
<sequence>MQPRRTSKRLQSKALATLTDAEIRNQEAPISTLPPELLSTIFEIGLGHSSDLQHKTSFPRTVAHVSRRWREVALATSALWTTVTTHTLYPSWLQSSGNRSLDVHLDLTEIESNTHIGSTRVRVITEAVTPHLHRMQFFTLFDRNSYLLINALTHLACSRVERVWISTVVDPDIAWTLPRSNGTAPLKELRVSGLGMDQCPLPLGDVTTFHFRVCETGQESLRDHQLSGMFTGFDALTTLVLEGPIIEDYDDDEWSDYKDLVHLPLVTTLAVVRSVPLDISLAQLLNTLRLPALHTLVIHYEEEDTLGEATNASQLEGLSPKFPALRTLELHAVTNPSFLKPFMHAFPDVTALVMPTATREMLLMMHIAGSWSGESWRRLRTLTIGGLRYPSREQEYQFVDDVSTLIKSAKDNGRCPEFESVRIGEKLRARGRPVGDALRYSLVSAGVDVEEVSDIEERFERLVPEAFRELGEEEEEDGDDDDDDDDDEEDAVYSHAGIW</sequence>
<dbReference type="HOGENOM" id="CLU_615561_0_0_1"/>
<dbReference type="OrthoDB" id="3155440at2759"/>
<reference evidence="3 4" key="1">
    <citation type="submission" date="2014-06" db="EMBL/GenBank/DDBJ databases">
        <title>Evolutionary Origins and Diversification of the Mycorrhizal Mutualists.</title>
        <authorList>
            <consortium name="DOE Joint Genome Institute"/>
            <consortium name="Mycorrhizal Genomics Consortium"/>
            <person name="Kohler A."/>
            <person name="Kuo A."/>
            <person name="Nagy L.G."/>
            <person name="Floudas D."/>
            <person name="Copeland A."/>
            <person name="Barry K.W."/>
            <person name="Cichocki N."/>
            <person name="Veneault-Fourrey C."/>
            <person name="LaButti K."/>
            <person name="Lindquist E.A."/>
            <person name="Lipzen A."/>
            <person name="Lundell T."/>
            <person name="Morin E."/>
            <person name="Murat C."/>
            <person name="Riley R."/>
            <person name="Ohm R."/>
            <person name="Sun H."/>
            <person name="Tunlid A."/>
            <person name="Henrissat B."/>
            <person name="Grigoriev I.V."/>
            <person name="Hibbett D.S."/>
            <person name="Martin F."/>
        </authorList>
    </citation>
    <scope>NUCLEOTIDE SEQUENCE [LARGE SCALE GENOMIC DNA]</scope>
    <source>
        <strain evidence="3 4">FD-325 SS-3</strain>
    </source>
</reference>
<organism evidence="3 4">
    <name type="scientific">Plicaturopsis crispa FD-325 SS-3</name>
    <dbReference type="NCBI Taxonomy" id="944288"/>
    <lineage>
        <taxon>Eukaryota</taxon>
        <taxon>Fungi</taxon>
        <taxon>Dikarya</taxon>
        <taxon>Basidiomycota</taxon>
        <taxon>Agaricomycotina</taxon>
        <taxon>Agaricomycetes</taxon>
        <taxon>Agaricomycetidae</taxon>
        <taxon>Amylocorticiales</taxon>
        <taxon>Amylocorticiaceae</taxon>
        <taxon>Plicatura</taxon>
        <taxon>Plicaturopsis crispa</taxon>
    </lineage>
</organism>
<dbReference type="Pfam" id="PF12937">
    <property type="entry name" value="F-box-like"/>
    <property type="match status" value="1"/>
</dbReference>
<evidence type="ECO:0000259" key="2">
    <source>
        <dbReference type="Pfam" id="PF12937"/>
    </source>
</evidence>
<proteinExistence type="predicted"/>
<evidence type="ECO:0000313" key="3">
    <source>
        <dbReference type="EMBL" id="KII85103.1"/>
    </source>
</evidence>
<dbReference type="InterPro" id="IPR001810">
    <property type="entry name" value="F-box_dom"/>
</dbReference>
<dbReference type="EMBL" id="KN832568">
    <property type="protein sequence ID" value="KII85103.1"/>
    <property type="molecule type" value="Genomic_DNA"/>
</dbReference>
<feature type="compositionally biased region" description="Acidic residues" evidence="1">
    <location>
        <begin position="471"/>
        <end position="491"/>
    </location>
</feature>
<gene>
    <name evidence="3" type="ORF">PLICRDRAFT_45218</name>
</gene>